<proteinExistence type="inferred from homology"/>
<dbReference type="Gene3D" id="3.90.226.10">
    <property type="entry name" value="2-enoyl-CoA Hydratase, Chain A, domain 1"/>
    <property type="match status" value="1"/>
</dbReference>
<dbReference type="Pfam" id="PF00378">
    <property type="entry name" value="ECH_1"/>
    <property type="match status" value="1"/>
</dbReference>
<sequence>MITVRLDELVTDVGDVRHHPLVLIDLDGVRWPHSSASIRLLRRTPVVLVGIASAPLPDAAAPLLGALDCTLAPAGPGRTWARATTADVAAIRATVAGAPSAAVALVDLLRITAAASVRDALAAESFAYSMLLAGGEFATWRATRPRSPIPVTAEPVLVERADDELVVRLNRPHRRNAFDRSIRDGLVDALALAEIDPSIRRVVLCGNGVSFSSGGDLDEFGTAEDVSRAHLIRMQQSAGYAVHRIADRVHAHLHGACIGAGIEVPAFAHRVVCRSDTWFQLPELSMGLVPGAGGTVGIPRRIGRWRTAFLALTGRPIDSATALDWGLVDAGE</sequence>
<comment type="similarity">
    <text evidence="1">Belongs to the enoyl-CoA hydratase/isomerase family.</text>
</comment>
<gene>
    <name evidence="2" type="ORF">KV203_08080</name>
</gene>
<evidence type="ECO:0000313" key="2">
    <source>
        <dbReference type="EMBL" id="QXQ15263.1"/>
    </source>
</evidence>
<dbReference type="Proteomes" id="UP000887023">
    <property type="component" value="Chromosome"/>
</dbReference>
<dbReference type="CDD" id="cd06558">
    <property type="entry name" value="crotonase-like"/>
    <property type="match status" value="1"/>
</dbReference>
<dbReference type="EMBL" id="CP079105">
    <property type="protein sequence ID" value="QXQ15263.1"/>
    <property type="molecule type" value="Genomic_DNA"/>
</dbReference>
<keyword evidence="3" id="KW-1185">Reference proteome</keyword>
<accession>A0ABX8SBL9</accession>
<dbReference type="PANTHER" id="PTHR43802:SF1">
    <property type="entry name" value="IP11341P-RELATED"/>
    <property type="match status" value="1"/>
</dbReference>
<dbReference type="InterPro" id="IPR029045">
    <property type="entry name" value="ClpP/crotonase-like_dom_sf"/>
</dbReference>
<dbReference type="SUPFAM" id="SSF52096">
    <property type="entry name" value="ClpP/crotonase"/>
    <property type="match status" value="1"/>
</dbReference>
<evidence type="ECO:0000313" key="3">
    <source>
        <dbReference type="Proteomes" id="UP000887023"/>
    </source>
</evidence>
<dbReference type="InterPro" id="IPR001753">
    <property type="entry name" value="Enoyl-CoA_hydra/iso"/>
</dbReference>
<organism evidence="2 3">
    <name type="scientific">Skermania pinensis</name>
    <dbReference type="NCBI Taxonomy" id="39122"/>
    <lineage>
        <taxon>Bacteria</taxon>
        <taxon>Bacillati</taxon>
        <taxon>Actinomycetota</taxon>
        <taxon>Actinomycetes</taxon>
        <taxon>Mycobacteriales</taxon>
        <taxon>Gordoniaceae</taxon>
        <taxon>Skermania</taxon>
    </lineage>
</organism>
<name>A0ABX8SBL9_9ACTN</name>
<evidence type="ECO:0000256" key="1">
    <source>
        <dbReference type="ARBA" id="ARBA00005254"/>
    </source>
</evidence>
<protein>
    <submittedName>
        <fullName evidence="2">Enoyl-CoA hydratase/isomerase family protein</fullName>
    </submittedName>
</protein>
<dbReference type="PANTHER" id="PTHR43802">
    <property type="entry name" value="ENOYL-COA HYDRATASE"/>
    <property type="match status" value="1"/>
</dbReference>
<reference evidence="2" key="1">
    <citation type="submission" date="2021-07" db="EMBL/GenBank/DDBJ databases">
        <title>Candidatus Kaistella beijingensis sp. nov. isolated from a municipal wastewater treatment plant is involved in sludge foaming.</title>
        <authorList>
            <person name="Song Y."/>
            <person name="Liu S.-J."/>
        </authorList>
    </citation>
    <scope>NUCLEOTIDE SEQUENCE</scope>
    <source>
        <strain evidence="2">DSM 43998</strain>
    </source>
</reference>
<dbReference type="RefSeq" id="WP_066471540.1">
    <property type="nucleotide sequence ID" value="NZ_CBCRUZ010000001.1"/>
</dbReference>